<name>A0AA39VCF0_ACESA</name>
<evidence type="ECO:0000313" key="1">
    <source>
        <dbReference type="EMBL" id="KAK0574437.1"/>
    </source>
</evidence>
<organism evidence="1 2">
    <name type="scientific">Acer saccharum</name>
    <name type="common">Sugar maple</name>
    <dbReference type="NCBI Taxonomy" id="4024"/>
    <lineage>
        <taxon>Eukaryota</taxon>
        <taxon>Viridiplantae</taxon>
        <taxon>Streptophyta</taxon>
        <taxon>Embryophyta</taxon>
        <taxon>Tracheophyta</taxon>
        <taxon>Spermatophyta</taxon>
        <taxon>Magnoliopsida</taxon>
        <taxon>eudicotyledons</taxon>
        <taxon>Gunneridae</taxon>
        <taxon>Pentapetalae</taxon>
        <taxon>rosids</taxon>
        <taxon>malvids</taxon>
        <taxon>Sapindales</taxon>
        <taxon>Sapindaceae</taxon>
        <taxon>Hippocastanoideae</taxon>
        <taxon>Acereae</taxon>
        <taxon>Acer</taxon>
    </lineage>
</organism>
<comment type="caution">
    <text evidence="1">The sequence shown here is derived from an EMBL/GenBank/DDBJ whole genome shotgun (WGS) entry which is preliminary data.</text>
</comment>
<dbReference type="EMBL" id="JAUESC010000387">
    <property type="protein sequence ID" value="KAK0574437.1"/>
    <property type="molecule type" value="Genomic_DNA"/>
</dbReference>
<keyword evidence="2" id="KW-1185">Reference proteome</keyword>
<proteinExistence type="predicted"/>
<reference evidence="1" key="2">
    <citation type="submission" date="2023-06" db="EMBL/GenBank/DDBJ databases">
        <authorList>
            <person name="Swenson N.G."/>
            <person name="Wegrzyn J.L."/>
            <person name="Mcevoy S.L."/>
        </authorList>
    </citation>
    <scope>NUCLEOTIDE SEQUENCE</scope>
    <source>
        <strain evidence="1">NS2018</strain>
        <tissue evidence="1">Leaf</tissue>
    </source>
</reference>
<evidence type="ECO:0000313" key="2">
    <source>
        <dbReference type="Proteomes" id="UP001168877"/>
    </source>
</evidence>
<dbReference type="Proteomes" id="UP001168877">
    <property type="component" value="Unassembled WGS sequence"/>
</dbReference>
<dbReference type="AlphaFoldDB" id="A0AA39VCF0"/>
<gene>
    <name evidence="1" type="ORF">LWI29_023705</name>
</gene>
<protein>
    <submittedName>
        <fullName evidence="1">Uncharacterized protein</fullName>
    </submittedName>
</protein>
<accession>A0AA39VCF0</accession>
<sequence>MGDFHALAALTNISPMVGHVDTNSRSEIGRFNCNFAGVEDVIVAGRMGSDKAPALTPTLGELRGESIGNCPRHYEWYVRIVLKEGDLEDEMKTNLQQTQTTYERLLNGFMKASQDRFSKLENSVKRIEGHIGRIAKKVLNGEIGSSNDSLHLGGVKAILRSGRIVNNGRNEEQIEESNKTPR</sequence>
<reference evidence="1" key="1">
    <citation type="journal article" date="2022" name="Plant J.">
        <title>Strategies of tolerance reflected in two North American maple genomes.</title>
        <authorList>
            <person name="McEvoy S.L."/>
            <person name="Sezen U.U."/>
            <person name="Trouern-Trend A."/>
            <person name="McMahon S.M."/>
            <person name="Schaberg P.G."/>
            <person name="Yang J."/>
            <person name="Wegrzyn J.L."/>
            <person name="Swenson N.G."/>
        </authorList>
    </citation>
    <scope>NUCLEOTIDE SEQUENCE</scope>
    <source>
        <strain evidence="1">NS2018</strain>
    </source>
</reference>